<dbReference type="InterPro" id="IPR011060">
    <property type="entry name" value="RibuloseP-bd_barrel"/>
</dbReference>
<feature type="binding site" evidence="14">
    <location>
        <position position="177"/>
    </location>
    <ligand>
        <name>substrate</name>
    </ligand>
</feature>
<reference evidence="16" key="4">
    <citation type="submission" date="2016-11" db="EMBL/GenBank/DDBJ databases">
        <authorList>
            <person name="Varghese N."/>
            <person name="Submissions S."/>
        </authorList>
    </citation>
    <scope>NUCLEOTIDE SEQUENCE</scope>
    <source>
        <strain evidence="16">DSM 1682</strain>
    </source>
</reference>
<dbReference type="KEGG" id="cpro:CPRO_22800"/>
<evidence type="ECO:0000256" key="9">
    <source>
        <dbReference type="ARBA" id="ARBA00023235"/>
    </source>
</evidence>
<dbReference type="PANTHER" id="PTHR11749">
    <property type="entry name" value="RIBULOSE-5-PHOSPHATE-3-EPIMERASE"/>
    <property type="match status" value="1"/>
</dbReference>
<evidence type="ECO:0000256" key="2">
    <source>
        <dbReference type="ARBA" id="ARBA00001936"/>
    </source>
</evidence>
<dbReference type="Proteomes" id="UP000184204">
    <property type="component" value="Unassembled WGS sequence"/>
</dbReference>
<feature type="binding site" evidence="10 14">
    <location>
        <begin position="197"/>
        <end position="198"/>
    </location>
    <ligand>
        <name>substrate</name>
    </ligand>
</feature>
<evidence type="ECO:0000256" key="12">
    <source>
        <dbReference type="PIRSR" id="PIRSR001461-1"/>
    </source>
</evidence>
<comment type="cofactor">
    <cofactor evidence="4">
        <name>Zn(2+)</name>
        <dbReference type="ChEBI" id="CHEBI:29105"/>
    </cofactor>
</comment>
<comment type="function">
    <text evidence="10">Catalyzes the reversible epimerization of D-ribulose 5-phosphate to D-xylulose 5-phosphate.</text>
</comment>
<feature type="binding site" evidence="10 14">
    <location>
        <position position="8"/>
    </location>
    <ligand>
        <name>substrate</name>
    </ligand>
</feature>
<evidence type="ECO:0000256" key="10">
    <source>
        <dbReference type="HAMAP-Rule" id="MF_02227"/>
    </source>
</evidence>
<reference evidence="18" key="3">
    <citation type="submission" date="2016-11" db="EMBL/GenBank/DDBJ databases">
        <authorList>
            <person name="Jaros S."/>
            <person name="Januszkiewicz K."/>
            <person name="Wedrychowicz H."/>
        </authorList>
    </citation>
    <scope>NUCLEOTIDE SEQUENCE [LARGE SCALE GENOMIC DNA]</scope>
    <source>
        <strain evidence="18">DSM 1682</strain>
    </source>
</reference>
<sequence length="221" mass="24323">MAIYLSPSMLSIDFAKIGEQLAIIEQAGTPYIHLDVMDGVFVPNISFGIPVIKGIRKASNMVFDAHLMIVEPEKYVEEFRKAGADIINFHMEATEDPKKVIDLIHSTGAKAGITIKPNTPVEAVKPYLADLEMVLVMTVEPGFGGQKFMENQVPKICQLALWKEEMNLGYDIQVDGGITQDNVRIVLDAGANVIVAGSAVFGKEDIAKAAKDFFEIFKEYE</sequence>
<evidence type="ECO:0000313" key="18">
    <source>
        <dbReference type="Proteomes" id="UP000184204"/>
    </source>
</evidence>
<dbReference type="PROSITE" id="PS01086">
    <property type="entry name" value="RIBUL_P_3_EPIMER_2"/>
    <property type="match status" value="1"/>
</dbReference>
<evidence type="ECO:0000256" key="11">
    <source>
        <dbReference type="PIRNR" id="PIRNR001461"/>
    </source>
</evidence>
<evidence type="ECO:0000256" key="1">
    <source>
        <dbReference type="ARBA" id="ARBA00001782"/>
    </source>
</evidence>
<keyword evidence="9 10" id="KW-0413">Isomerase</keyword>
<evidence type="ECO:0000256" key="8">
    <source>
        <dbReference type="ARBA" id="ARBA00022723"/>
    </source>
</evidence>
<evidence type="ECO:0000313" key="15">
    <source>
        <dbReference type="EMBL" id="AMJ41847.1"/>
    </source>
</evidence>
<comment type="cofactor">
    <cofactor evidence="3">
        <name>Co(2+)</name>
        <dbReference type="ChEBI" id="CHEBI:48828"/>
    </cofactor>
</comment>
<evidence type="ECO:0000256" key="5">
    <source>
        <dbReference type="ARBA" id="ARBA00001954"/>
    </source>
</evidence>
<dbReference type="InterPro" id="IPR000056">
    <property type="entry name" value="Ribul_P_3_epim-like"/>
</dbReference>
<keyword evidence="13" id="KW-0170">Cobalt</keyword>
<dbReference type="HAMAP" id="MF_02227">
    <property type="entry name" value="RPE"/>
    <property type="match status" value="1"/>
</dbReference>
<comment type="pathway">
    <text evidence="10">Carbohydrate degradation.</text>
</comment>
<dbReference type="FunFam" id="3.20.20.70:FF:000004">
    <property type="entry name" value="Ribulose-phosphate 3-epimerase"/>
    <property type="match status" value="1"/>
</dbReference>
<dbReference type="AlphaFoldDB" id="A0A0X8VDS3"/>
<dbReference type="InterPro" id="IPR013785">
    <property type="entry name" value="Aldolase_TIM"/>
</dbReference>
<keyword evidence="13" id="KW-0464">Manganese</keyword>
<evidence type="ECO:0000256" key="7">
    <source>
        <dbReference type="ARBA" id="ARBA00013188"/>
    </source>
</evidence>
<feature type="binding site" evidence="10 13">
    <location>
        <position position="33"/>
    </location>
    <ligand>
        <name>a divalent metal cation</name>
        <dbReference type="ChEBI" id="CHEBI:60240"/>
    </ligand>
</feature>
<feature type="active site" description="Proton acceptor" evidence="10 12">
    <location>
        <position position="35"/>
    </location>
</feature>
<reference evidence="15 17" key="1">
    <citation type="journal article" date="2016" name="Genome Announc.">
        <title>Complete Genome Sequence of the Amino Acid-Fermenting Clostridium propionicum X2 (DSM 1682).</title>
        <authorList>
            <person name="Poehlein A."/>
            <person name="Schlien K."/>
            <person name="Chowdhury N.P."/>
            <person name="Gottschalk G."/>
            <person name="Buckel W."/>
            <person name="Daniel R."/>
        </authorList>
    </citation>
    <scope>NUCLEOTIDE SEQUENCE [LARGE SCALE GENOMIC DNA]</scope>
    <source>
        <strain evidence="15 17">X2</strain>
    </source>
</reference>
<dbReference type="NCBIfam" id="TIGR01163">
    <property type="entry name" value="rpe"/>
    <property type="match status" value="1"/>
</dbReference>
<feature type="binding site" evidence="10 13">
    <location>
        <position position="66"/>
    </location>
    <ligand>
        <name>a divalent metal cation</name>
        <dbReference type="ChEBI" id="CHEBI:60240"/>
    </ligand>
</feature>
<comment type="similarity">
    <text evidence="6 10 11">Belongs to the ribulose-phosphate 3-epimerase family.</text>
</comment>
<feature type="binding site" evidence="10">
    <location>
        <begin position="175"/>
        <end position="177"/>
    </location>
    <ligand>
        <name>substrate</name>
    </ligand>
</feature>
<dbReference type="SUPFAM" id="SSF51366">
    <property type="entry name" value="Ribulose-phoshate binding barrel"/>
    <property type="match status" value="1"/>
</dbReference>
<dbReference type="GO" id="GO:0046872">
    <property type="term" value="F:metal ion binding"/>
    <property type="evidence" value="ECO:0007669"/>
    <property type="project" value="UniProtKB-UniRule"/>
</dbReference>
<dbReference type="GO" id="GO:0005737">
    <property type="term" value="C:cytoplasm"/>
    <property type="evidence" value="ECO:0007669"/>
    <property type="project" value="UniProtKB-ARBA"/>
</dbReference>
<dbReference type="EMBL" id="FQUA01000014">
    <property type="protein sequence ID" value="SHF04581.1"/>
    <property type="molecule type" value="Genomic_DNA"/>
</dbReference>
<reference evidence="17" key="2">
    <citation type="submission" date="2016-01" db="EMBL/GenBank/DDBJ databases">
        <authorList>
            <person name="Poehlein A."/>
            <person name="Schlien K."/>
            <person name="Gottschalk G."/>
            <person name="Buckel W."/>
            <person name="Daniel R."/>
        </authorList>
    </citation>
    <scope>NUCLEOTIDE SEQUENCE [LARGE SCALE GENOMIC DNA]</scope>
    <source>
        <strain evidence="17">X2</strain>
    </source>
</reference>
<evidence type="ECO:0000256" key="6">
    <source>
        <dbReference type="ARBA" id="ARBA00009541"/>
    </source>
</evidence>
<keyword evidence="10 11" id="KW-0119">Carbohydrate metabolism</keyword>
<dbReference type="RefSeq" id="WP_200777692.1">
    <property type="nucleotide sequence ID" value="NZ_CP014223.1"/>
</dbReference>
<feature type="active site" description="Proton donor" evidence="10 12">
    <location>
        <position position="175"/>
    </location>
</feature>
<evidence type="ECO:0000313" key="16">
    <source>
        <dbReference type="EMBL" id="SHF04581.1"/>
    </source>
</evidence>
<keyword evidence="17" id="KW-1185">Reference proteome</keyword>
<evidence type="ECO:0000256" key="14">
    <source>
        <dbReference type="PIRSR" id="PIRSR001461-3"/>
    </source>
</evidence>
<dbReference type="Proteomes" id="UP000068026">
    <property type="component" value="Chromosome"/>
</dbReference>
<accession>A0A0X8VDS3</accession>
<feature type="binding site" evidence="10 14">
    <location>
        <begin position="142"/>
        <end position="145"/>
    </location>
    <ligand>
        <name>substrate</name>
    </ligand>
</feature>
<protein>
    <recommendedName>
        <fullName evidence="7 10">Ribulose-phosphate 3-epimerase</fullName>
        <ecNumber evidence="7 10">5.1.3.1</ecNumber>
    </recommendedName>
</protein>
<feature type="binding site" evidence="10 13">
    <location>
        <position position="175"/>
    </location>
    <ligand>
        <name>a divalent metal cation</name>
        <dbReference type="ChEBI" id="CHEBI:60240"/>
    </ligand>
</feature>
<gene>
    <name evidence="10 15" type="primary">rpe</name>
    <name evidence="15" type="ORF">CPRO_22800</name>
    <name evidence="16" type="ORF">SAMN02745151_02615</name>
</gene>
<dbReference type="PIRSF" id="PIRSF001461">
    <property type="entry name" value="RPE"/>
    <property type="match status" value="1"/>
</dbReference>
<dbReference type="NCBIfam" id="NF004076">
    <property type="entry name" value="PRK05581.1-4"/>
    <property type="match status" value="1"/>
</dbReference>
<evidence type="ECO:0000256" key="3">
    <source>
        <dbReference type="ARBA" id="ARBA00001941"/>
    </source>
</evidence>
<dbReference type="InterPro" id="IPR026019">
    <property type="entry name" value="Ribul_P_3_epim"/>
</dbReference>
<evidence type="ECO:0000256" key="13">
    <source>
        <dbReference type="PIRSR" id="PIRSR001461-2"/>
    </source>
</evidence>
<dbReference type="EMBL" id="CP014223">
    <property type="protein sequence ID" value="AMJ41847.1"/>
    <property type="molecule type" value="Genomic_DNA"/>
</dbReference>
<dbReference type="CDD" id="cd00429">
    <property type="entry name" value="RPE"/>
    <property type="match status" value="1"/>
</dbReference>
<proteinExistence type="inferred from homology"/>
<feature type="binding site" evidence="10 13">
    <location>
        <position position="35"/>
    </location>
    <ligand>
        <name>a divalent metal cation</name>
        <dbReference type="ChEBI" id="CHEBI:60240"/>
    </ligand>
</feature>
<dbReference type="Pfam" id="PF00834">
    <property type="entry name" value="Ribul_P_3_epim"/>
    <property type="match status" value="1"/>
</dbReference>
<dbReference type="Gene3D" id="3.20.20.70">
    <property type="entry name" value="Aldolase class I"/>
    <property type="match status" value="1"/>
</dbReference>
<feature type="binding site" evidence="10 14">
    <location>
        <position position="66"/>
    </location>
    <ligand>
        <name>substrate</name>
    </ligand>
</feature>
<comment type="catalytic activity">
    <reaction evidence="1 10 11">
        <text>D-ribulose 5-phosphate = D-xylulose 5-phosphate</text>
        <dbReference type="Rhea" id="RHEA:13677"/>
        <dbReference type="ChEBI" id="CHEBI:57737"/>
        <dbReference type="ChEBI" id="CHEBI:58121"/>
        <dbReference type="EC" id="5.1.3.1"/>
    </reaction>
</comment>
<dbReference type="PROSITE" id="PS01085">
    <property type="entry name" value="RIBUL_P_3_EPIMER_1"/>
    <property type="match status" value="1"/>
</dbReference>
<comment type="cofactor">
    <cofactor evidence="5">
        <name>Fe(2+)</name>
        <dbReference type="ChEBI" id="CHEBI:29033"/>
    </cofactor>
</comment>
<evidence type="ECO:0000313" key="17">
    <source>
        <dbReference type="Proteomes" id="UP000068026"/>
    </source>
</evidence>
<keyword evidence="13" id="KW-0862">Zinc</keyword>
<keyword evidence="8 10" id="KW-0479">Metal-binding</keyword>
<organism evidence="16 18">
    <name type="scientific">Anaerotignum propionicum DSM 1682</name>
    <dbReference type="NCBI Taxonomy" id="991789"/>
    <lineage>
        <taxon>Bacteria</taxon>
        <taxon>Bacillati</taxon>
        <taxon>Bacillota</taxon>
        <taxon>Clostridia</taxon>
        <taxon>Lachnospirales</taxon>
        <taxon>Anaerotignaceae</taxon>
        <taxon>Anaerotignum</taxon>
    </lineage>
</organism>
<dbReference type="GO" id="GO:0019323">
    <property type="term" value="P:pentose catabolic process"/>
    <property type="evidence" value="ECO:0007669"/>
    <property type="project" value="UniProtKB-UniRule"/>
</dbReference>
<evidence type="ECO:0000256" key="4">
    <source>
        <dbReference type="ARBA" id="ARBA00001947"/>
    </source>
</evidence>
<dbReference type="GO" id="GO:0004750">
    <property type="term" value="F:D-ribulose-phosphate 3-epimerase activity"/>
    <property type="evidence" value="ECO:0007669"/>
    <property type="project" value="UniProtKB-UniRule"/>
</dbReference>
<comment type="cofactor">
    <cofactor evidence="2">
        <name>Mn(2+)</name>
        <dbReference type="ChEBI" id="CHEBI:29035"/>
    </cofactor>
</comment>
<comment type="cofactor">
    <cofactor evidence="10 13">
        <name>a divalent metal cation</name>
        <dbReference type="ChEBI" id="CHEBI:60240"/>
    </cofactor>
    <text evidence="10 13">Binds 1 divalent metal cation per subunit.</text>
</comment>
<dbReference type="EC" id="5.1.3.1" evidence="7 10"/>
<name>A0A0X8VDS3_ANAPI</name>
<dbReference type="GO" id="GO:0006098">
    <property type="term" value="P:pentose-phosphate shunt"/>
    <property type="evidence" value="ECO:0007669"/>
    <property type="project" value="UniProtKB-UniRule"/>
</dbReference>